<dbReference type="Gene3D" id="3.30.1360.80">
    <property type="entry name" value="S-ribosylhomocysteinase (LuxS)"/>
    <property type="match status" value="1"/>
</dbReference>
<dbReference type="GO" id="GO:0043768">
    <property type="term" value="F:S-ribosylhomocysteine lyase activity"/>
    <property type="evidence" value="ECO:0007669"/>
    <property type="project" value="UniProtKB-EC"/>
</dbReference>
<dbReference type="RefSeq" id="WP_204719259.1">
    <property type="nucleotide sequence ID" value="NZ_JACSNR010000001.1"/>
</dbReference>
<proteinExistence type="inferred from homology"/>
<evidence type="ECO:0000256" key="7">
    <source>
        <dbReference type="ARBA" id="ARBA00022654"/>
    </source>
</evidence>
<evidence type="ECO:0000256" key="6">
    <source>
        <dbReference type="ARBA" id="ARBA00015130"/>
    </source>
</evidence>
<evidence type="ECO:0000256" key="14">
    <source>
        <dbReference type="ARBA" id="ARBA00031777"/>
    </source>
</evidence>
<evidence type="ECO:0000256" key="3">
    <source>
        <dbReference type="ARBA" id="ARBA00007311"/>
    </source>
</evidence>
<evidence type="ECO:0000256" key="4">
    <source>
        <dbReference type="ARBA" id="ARBA00011738"/>
    </source>
</evidence>
<evidence type="ECO:0000256" key="10">
    <source>
        <dbReference type="ARBA" id="ARBA00023004"/>
    </source>
</evidence>
<evidence type="ECO:0000256" key="11">
    <source>
        <dbReference type="ARBA" id="ARBA00023239"/>
    </source>
</evidence>
<dbReference type="PRINTS" id="PR01487">
    <property type="entry name" value="LUXSPROTEIN"/>
</dbReference>
<keyword evidence="9" id="KW-0071">Autoinducer synthesis</keyword>
<dbReference type="PANTHER" id="PTHR35799:SF1">
    <property type="entry name" value="S-RIBOSYLHOMOCYSTEINE LYASE"/>
    <property type="match status" value="1"/>
</dbReference>
<dbReference type="Proteomes" id="UP000724149">
    <property type="component" value="Unassembled WGS sequence"/>
</dbReference>
<dbReference type="InterPro" id="IPR037005">
    <property type="entry name" value="LuxS_sf"/>
</dbReference>
<reference evidence="15 16" key="1">
    <citation type="journal article" date="2021" name="Sci. Rep.">
        <title>The distribution of antibiotic resistance genes in chicken gut microbiota commensals.</title>
        <authorList>
            <person name="Juricova H."/>
            <person name="Matiasovicova J."/>
            <person name="Kubasova T."/>
            <person name="Cejkova D."/>
            <person name="Rychlik I."/>
        </authorList>
    </citation>
    <scope>NUCLEOTIDE SEQUENCE [LARGE SCALE GENOMIC DNA]</scope>
    <source>
        <strain evidence="15 16">An564</strain>
    </source>
</reference>
<dbReference type="PANTHER" id="PTHR35799">
    <property type="entry name" value="S-RIBOSYLHOMOCYSTEINE LYASE"/>
    <property type="match status" value="1"/>
</dbReference>
<evidence type="ECO:0000313" key="15">
    <source>
        <dbReference type="EMBL" id="MBM6922261.1"/>
    </source>
</evidence>
<evidence type="ECO:0000256" key="8">
    <source>
        <dbReference type="ARBA" id="ARBA00022723"/>
    </source>
</evidence>
<protein>
    <recommendedName>
        <fullName evidence="6">S-ribosylhomocysteine lyase</fullName>
        <ecNumber evidence="5">4.4.1.21</ecNumber>
    </recommendedName>
    <alternativeName>
        <fullName evidence="13">AI-2 synthesis protein</fullName>
    </alternativeName>
    <alternativeName>
        <fullName evidence="14">Autoinducer-2 production protein LuxS</fullName>
    </alternativeName>
</protein>
<evidence type="ECO:0000313" key="16">
    <source>
        <dbReference type="Proteomes" id="UP000724149"/>
    </source>
</evidence>
<comment type="catalytic activity">
    <reaction evidence="1">
        <text>S-(5-deoxy-D-ribos-5-yl)-L-homocysteine = (S)-4,5-dihydroxypentane-2,3-dione + L-homocysteine</text>
        <dbReference type="Rhea" id="RHEA:17753"/>
        <dbReference type="ChEBI" id="CHEBI:29484"/>
        <dbReference type="ChEBI" id="CHEBI:58195"/>
        <dbReference type="ChEBI" id="CHEBI:58199"/>
        <dbReference type="EC" id="4.4.1.21"/>
    </reaction>
</comment>
<evidence type="ECO:0000256" key="2">
    <source>
        <dbReference type="ARBA" id="ARBA00001962"/>
    </source>
</evidence>
<organism evidence="15 16">
    <name type="scientific">Hydrogenoanaerobacterium saccharovorans</name>
    <dbReference type="NCBI Taxonomy" id="474960"/>
    <lineage>
        <taxon>Bacteria</taxon>
        <taxon>Bacillati</taxon>
        <taxon>Bacillota</taxon>
        <taxon>Clostridia</taxon>
        <taxon>Eubacteriales</taxon>
        <taxon>Oscillospiraceae</taxon>
        <taxon>Hydrogenoanaerobacterium</taxon>
    </lineage>
</organism>
<dbReference type="EC" id="4.4.1.21" evidence="5"/>
<dbReference type="SUPFAM" id="SSF63411">
    <property type="entry name" value="LuxS/MPP-like metallohydrolase"/>
    <property type="match status" value="1"/>
</dbReference>
<gene>
    <name evidence="15" type="ORF">H9X81_00950</name>
</gene>
<keyword evidence="8" id="KW-0479">Metal-binding</keyword>
<comment type="caution">
    <text evidence="15">The sequence shown here is derived from an EMBL/GenBank/DDBJ whole genome shotgun (WGS) entry which is preliminary data.</text>
</comment>
<dbReference type="NCBIfam" id="NF002604">
    <property type="entry name" value="PRK02260.1-4"/>
    <property type="match status" value="1"/>
</dbReference>
<evidence type="ECO:0000256" key="12">
    <source>
        <dbReference type="ARBA" id="ARBA00024654"/>
    </source>
</evidence>
<accession>A0ABS2GJR3</accession>
<evidence type="ECO:0000256" key="9">
    <source>
        <dbReference type="ARBA" id="ARBA00022929"/>
    </source>
</evidence>
<keyword evidence="11 15" id="KW-0456">Lyase</keyword>
<comment type="subunit">
    <text evidence="4">Homodimer.</text>
</comment>
<keyword evidence="7" id="KW-0673">Quorum sensing</keyword>
<dbReference type="InterPro" id="IPR011249">
    <property type="entry name" value="Metalloenz_LuxS/M16"/>
</dbReference>
<sequence>MEKIASFTVDHNKLDRGIYTSRVDGDCYTFDLRMKKPNTGDVLATDAMHAIEHIGATWLRSSRFKDQIIYFGPMGCRTGFYLITRDLTGQPLVDLVIDAFRFIAACEGEIPGASAKECGNYRDLSLEGAKQQAAEYLTTIEGYPAAWLDYDHE</sequence>
<evidence type="ECO:0000256" key="1">
    <source>
        <dbReference type="ARBA" id="ARBA00000297"/>
    </source>
</evidence>
<dbReference type="InterPro" id="IPR003815">
    <property type="entry name" value="S-ribosylhomocysteinase"/>
</dbReference>
<keyword evidence="10" id="KW-0408">Iron</keyword>
<comment type="function">
    <text evidence="12">Involved in the synthesis of autoinducer 2 (AI-2) which is secreted by bacteria and is used to communicate both the cell density and the metabolic potential of the environment. The regulation of gene expression in response to changes in cell density is called quorum sensing. Catalyzes the transformation of S-ribosylhomocysteine (RHC) to homocysteine (HC) and 4,5-dihydroxy-2,3-pentadione (DPD).</text>
</comment>
<name>A0ABS2GJR3_9FIRM</name>
<evidence type="ECO:0000256" key="5">
    <source>
        <dbReference type="ARBA" id="ARBA00012240"/>
    </source>
</evidence>
<dbReference type="Pfam" id="PF02664">
    <property type="entry name" value="LuxS"/>
    <property type="match status" value="1"/>
</dbReference>
<dbReference type="EMBL" id="JACSNR010000001">
    <property type="protein sequence ID" value="MBM6922261.1"/>
    <property type="molecule type" value="Genomic_DNA"/>
</dbReference>
<keyword evidence="16" id="KW-1185">Reference proteome</keyword>
<comment type="similarity">
    <text evidence="3">Belongs to the LuxS family.</text>
</comment>
<evidence type="ECO:0000256" key="13">
    <source>
        <dbReference type="ARBA" id="ARBA00030600"/>
    </source>
</evidence>
<comment type="cofactor">
    <cofactor evidence="2">
        <name>Fe cation</name>
        <dbReference type="ChEBI" id="CHEBI:24875"/>
    </cofactor>
</comment>